<dbReference type="InterPro" id="IPR028978">
    <property type="entry name" value="Chorismate_lyase_/UTRA_dom_sf"/>
</dbReference>
<protein>
    <submittedName>
        <fullName evidence="1">Chorismate--pyruvate lyase</fullName>
        <ecNumber evidence="1">4.1.3.-</ecNumber>
    </submittedName>
</protein>
<proteinExistence type="predicted"/>
<dbReference type="EMBL" id="LR130759">
    <property type="protein sequence ID" value="VDM87539.1"/>
    <property type="molecule type" value="Genomic_DNA"/>
</dbReference>
<reference evidence="2" key="1">
    <citation type="submission" date="2018-02" db="EMBL/GenBank/DDBJ databases">
        <authorList>
            <person name="Seth-Smith MB H."/>
            <person name="Seth-Smith H."/>
        </authorList>
    </citation>
    <scope>NUCLEOTIDE SEQUENCE [LARGE SCALE GENOMIC DNA]</scope>
</reference>
<name>A0A3S4C9L9_9MYCO</name>
<keyword evidence="1" id="KW-0456">Lyase</keyword>
<keyword evidence="1" id="KW-0670">Pyruvate</keyword>
<dbReference type="SUPFAM" id="SSF64288">
    <property type="entry name" value="Chorismate lyase-like"/>
    <property type="match status" value="1"/>
</dbReference>
<dbReference type="InterPro" id="IPR002800">
    <property type="entry name" value="Rv2949c-like"/>
</dbReference>
<dbReference type="GO" id="GO:0016829">
    <property type="term" value="F:lyase activity"/>
    <property type="evidence" value="ECO:0007669"/>
    <property type="project" value="UniProtKB-KW"/>
</dbReference>
<dbReference type="OrthoDB" id="6297849at2"/>
<dbReference type="Proteomes" id="UP000269998">
    <property type="component" value="Chromosome"/>
</dbReference>
<evidence type="ECO:0000313" key="1">
    <source>
        <dbReference type="EMBL" id="VDM87539.1"/>
    </source>
</evidence>
<evidence type="ECO:0000313" key="2">
    <source>
        <dbReference type="Proteomes" id="UP000269998"/>
    </source>
</evidence>
<keyword evidence="2" id="KW-1185">Reference proteome</keyword>
<dbReference type="Gene3D" id="3.40.1410.10">
    <property type="entry name" value="Chorismate lyase-like"/>
    <property type="match status" value="1"/>
</dbReference>
<dbReference type="KEGG" id="mbai:MB901379_01083"/>
<dbReference type="RefSeq" id="WP_158015665.1">
    <property type="nucleotide sequence ID" value="NZ_CBCSKE010000054.1"/>
</dbReference>
<sequence length="209" mass="23168">MTVNSAQLLPSNAPVAVPACADHDAPGPVTHGEPSQRCLLSEQEIRAFSRDLRILLATNGTLTRILSVLIDEEVAVRVLEQTIETRSPELPQFEAFGDSRVLRRKVILEGKVSERPFVAADSSIAIDLLPSSVEANLKQTKRPIGEIMASSHLELFKEKPEFWMGDTPGWAVPAMNHALRQKTVGRRYRMIIEGQPAVVVSEYFPLDLF</sequence>
<dbReference type="Pfam" id="PF01947">
    <property type="entry name" value="Rv2949c-like"/>
    <property type="match status" value="1"/>
</dbReference>
<accession>A0A3S4C9L9</accession>
<organism evidence="1 2">
    <name type="scientific">Mycobacterium basiliense</name>
    <dbReference type="NCBI Taxonomy" id="2094119"/>
    <lineage>
        <taxon>Bacteria</taxon>
        <taxon>Bacillati</taxon>
        <taxon>Actinomycetota</taxon>
        <taxon>Actinomycetes</taxon>
        <taxon>Mycobacteriales</taxon>
        <taxon>Mycobacteriaceae</taxon>
        <taxon>Mycobacterium</taxon>
    </lineage>
</organism>
<gene>
    <name evidence="1" type="ORF">MB901379_01083</name>
</gene>
<dbReference type="EC" id="4.1.3.-" evidence="1"/>
<dbReference type="AlphaFoldDB" id="A0A3S4C9L9"/>